<keyword evidence="3" id="KW-1185">Reference proteome</keyword>
<proteinExistence type="predicted"/>
<dbReference type="SMART" id="SM00228">
    <property type="entry name" value="PDZ"/>
    <property type="match status" value="5"/>
</dbReference>
<dbReference type="Proteomes" id="UP000887575">
    <property type="component" value="Unassembled WGS sequence"/>
</dbReference>
<dbReference type="AlphaFoldDB" id="A0AAF3FC29"/>
<dbReference type="InterPro" id="IPR036034">
    <property type="entry name" value="PDZ_sf"/>
</dbReference>
<dbReference type="CDD" id="cd06735">
    <property type="entry name" value="PDZ5_MAGI-1_3-like"/>
    <property type="match status" value="1"/>
</dbReference>
<dbReference type="GO" id="GO:0007165">
    <property type="term" value="P:signal transduction"/>
    <property type="evidence" value="ECO:0007669"/>
    <property type="project" value="TreeGrafter"/>
</dbReference>
<evidence type="ECO:0000313" key="4">
    <source>
        <dbReference type="WBParaSite" id="MBELARI_LOCUS4477"/>
    </source>
</evidence>
<dbReference type="WBParaSite" id="MBELARI_LOCUS4477">
    <property type="protein sequence ID" value="MBELARI_LOCUS4477"/>
    <property type="gene ID" value="MBELARI_LOCUS4477"/>
</dbReference>
<dbReference type="GO" id="GO:0005737">
    <property type="term" value="C:cytoplasm"/>
    <property type="evidence" value="ECO:0007669"/>
    <property type="project" value="TreeGrafter"/>
</dbReference>
<reference evidence="4" key="1">
    <citation type="submission" date="2024-02" db="UniProtKB">
        <authorList>
            <consortium name="WormBaseParasite"/>
        </authorList>
    </citation>
    <scope>IDENTIFICATION</scope>
</reference>
<feature type="region of interest" description="Disordered" evidence="1">
    <location>
        <begin position="43"/>
        <end position="75"/>
    </location>
</feature>
<feature type="domain" description="PDZ" evidence="2">
    <location>
        <begin position="216"/>
        <end position="279"/>
    </location>
</feature>
<feature type="domain" description="PDZ" evidence="2">
    <location>
        <begin position="392"/>
        <end position="474"/>
    </location>
</feature>
<sequence length="743" mass="80318">MLRPPDPNNLNTQPTAPLTSTVSGPELINNIIYFSHVNKRTTYDRPGTSTALPPPSRPTSYPSNGMASSPGSRLSRKDQAMISMNPLFTTDPTQLRGEMLRTVIAKGQKGLGFTLIGNDASSKGDEFIQVKSVLAGGPAAANGVLMPGDVLVRVNQHLLLGATQADACRIFVNIPVGEHVDLEVCRGYPLIIDPANRIITESVYESSQPRDREFFDITIMKGNEGFGFTIADNPNGQRVRKIIYAAQCPNLLEGDIICELDGKDVRGAQHNQLVEMLRELPIGHRGRLTVRRISNTKNRSRTPVAGFRYGGGGMTPTPSTAPRSKTPAPAAPRSQEPTTYRANTLTRHGIPPPLDASSMTGMRSSSSVHGFSTTPNYMPLSALQMDSFNHITVNLIRKPQGFGFRLLGGKETGTQLTVGQIVSGGAAADDGRLKEGDEIMEIDGVSVEGAAHGEAVSLLEKAARQQHVKLLIRRHQNHGIDMARSVSLPPSLSPHHTNANVGQEYDVVLQRQESDGFGFVIISNVNRQGSTIGQLIEGTPAARCGRLRVGDRVLRVNGTDITGLPHQDIVNLIKSSGLSVCLTVCPDTSITPQATTIGTTFAPTYSHPTPIYGGYASMHQTPAYSTLPTSSMHTSGYKTNGFTSSQYETVPDNDEELTVELERGTRGFGFSIRGGFEFEQMPLFILRIAEDGSAAADGRLRVGDQLTAINSASTHGMTHQEAINLIKMHPTVRLRIRRRQLPS</sequence>
<dbReference type="Gene3D" id="2.30.42.10">
    <property type="match status" value="5"/>
</dbReference>
<dbReference type="CDD" id="cd06734">
    <property type="entry name" value="PDZ4_MAGI-1_3-like"/>
    <property type="match status" value="1"/>
</dbReference>
<feature type="domain" description="PDZ" evidence="2">
    <location>
        <begin position="506"/>
        <end position="588"/>
    </location>
</feature>
<accession>A0AAF3FC29</accession>
<organism evidence="3 4">
    <name type="scientific">Mesorhabditis belari</name>
    <dbReference type="NCBI Taxonomy" id="2138241"/>
    <lineage>
        <taxon>Eukaryota</taxon>
        <taxon>Metazoa</taxon>
        <taxon>Ecdysozoa</taxon>
        <taxon>Nematoda</taxon>
        <taxon>Chromadorea</taxon>
        <taxon>Rhabditida</taxon>
        <taxon>Rhabditina</taxon>
        <taxon>Rhabditomorpha</taxon>
        <taxon>Rhabditoidea</taxon>
        <taxon>Rhabditidae</taxon>
        <taxon>Mesorhabditinae</taxon>
        <taxon>Mesorhabditis</taxon>
    </lineage>
</organism>
<dbReference type="PANTHER" id="PTHR10316:SF40">
    <property type="entry name" value="LD27118P"/>
    <property type="match status" value="1"/>
</dbReference>
<feature type="compositionally biased region" description="Polar residues" evidence="1">
    <location>
        <begin position="8"/>
        <end position="22"/>
    </location>
</feature>
<feature type="region of interest" description="Disordered" evidence="1">
    <location>
        <begin position="1"/>
        <end position="22"/>
    </location>
</feature>
<dbReference type="Pfam" id="PF00595">
    <property type="entry name" value="PDZ"/>
    <property type="match status" value="5"/>
</dbReference>
<feature type="domain" description="PDZ" evidence="2">
    <location>
        <begin position="658"/>
        <end position="727"/>
    </location>
</feature>
<feature type="domain" description="PDZ" evidence="2">
    <location>
        <begin position="101"/>
        <end position="167"/>
    </location>
</feature>
<dbReference type="FunFam" id="2.30.42.10:FF:000005">
    <property type="entry name" value="Membrane associated guanylate kinase, WW and PDZ domain containing 1"/>
    <property type="match status" value="1"/>
</dbReference>
<feature type="compositionally biased region" description="Polar residues" evidence="1">
    <location>
        <begin position="58"/>
        <end position="72"/>
    </location>
</feature>
<protein>
    <recommendedName>
        <fullName evidence="2">PDZ domain-containing protein</fullName>
    </recommendedName>
</protein>
<dbReference type="PROSITE" id="PS50106">
    <property type="entry name" value="PDZ"/>
    <property type="match status" value="5"/>
</dbReference>
<evidence type="ECO:0000256" key="1">
    <source>
        <dbReference type="SAM" id="MobiDB-lite"/>
    </source>
</evidence>
<evidence type="ECO:0000259" key="2">
    <source>
        <dbReference type="PROSITE" id="PS50106"/>
    </source>
</evidence>
<evidence type="ECO:0000313" key="3">
    <source>
        <dbReference type="Proteomes" id="UP000887575"/>
    </source>
</evidence>
<dbReference type="FunFam" id="2.30.42.10:FF:000144">
    <property type="entry name" value="Membrane associated guanylate kinase, WW and PDZ domain containing 2"/>
    <property type="match status" value="1"/>
</dbReference>
<dbReference type="SUPFAM" id="SSF50156">
    <property type="entry name" value="PDZ domain-like"/>
    <property type="match status" value="5"/>
</dbReference>
<feature type="region of interest" description="Disordered" evidence="1">
    <location>
        <begin position="296"/>
        <end position="337"/>
    </location>
</feature>
<name>A0AAF3FC29_9BILA</name>
<dbReference type="InterPro" id="IPR001478">
    <property type="entry name" value="PDZ"/>
</dbReference>
<dbReference type="PANTHER" id="PTHR10316">
    <property type="entry name" value="MEMBRANE ASSOCIATED GUANYLATE KINASE-RELATED"/>
    <property type="match status" value="1"/>
</dbReference>